<sequence length="304" mass="31781">AAAADVAVLVLGDRSGLTPRATTGESRDRSSLDLPGVQESLVRAVVATGTPVVAVLVAGRPVGSDFLHEKCAAVLMAWLPGETGAQAIAEVLLGAVNPSGKLPISYPRTVGQIPVFYGHKVSGGRSHWHGDYVDSPVGPRYPFGHGLGYAPFTIERATVDGAEVRAGDSVGVEVTVTNTGDRAGEEVVQLYVRDPQASVTRPVLELKGFARVSAAPGQRVAVRFGLPTGQLGFYDRELHYTVEPGEIEVYVGFSADDRVPAGRFVIRADPDRPVTPKVFAGTTEVRDLSGEAFAPGLSDGGVAA</sequence>
<evidence type="ECO:0000313" key="4">
    <source>
        <dbReference type="EMBL" id="MFD0787261.1"/>
    </source>
</evidence>
<accession>A0ABW3A9M8</accession>
<feature type="domain" description="Fibronectin type III-like" evidence="3">
    <location>
        <begin position="186"/>
        <end position="255"/>
    </location>
</feature>
<protein>
    <submittedName>
        <fullName evidence="4">Glycoside hydrolase family 3 C-terminal domain-containing protein</fullName>
    </submittedName>
</protein>
<gene>
    <name evidence="4" type="ORF">ACFQZ8_25450</name>
</gene>
<dbReference type="EMBL" id="JBHTHM010001881">
    <property type="protein sequence ID" value="MFD0787261.1"/>
    <property type="molecule type" value="Genomic_DNA"/>
</dbReference>
<name>A0ABW3A9M8_9ACTN</name>
<comment type="similarity">
    <text evidence="1">Belongs to the glycosyl hydrolase 3 family.</text>
</comment>
<evidence type="ECO:0000256" key="2">
    <source>
        <dbReference type="ARBA" id="ARBA00022801"/>
    </source>
</evidence>
<dbReference type="PANTHER" id="PTHR42715">
    <property type="entry name" value="BETA-GLUCOSIDASE"/>
    <property type="match status" value="1"/>
</dbReference>
<keyword evidence="5" id="KW-1185">Reference proteome</keyword>
<feature type="non-terminal residue" evidence="4">
    <location>
        <position position="304"/>
    </location>
</feature>
<evidence type="ECO:0000259" key="3">
    <source>
        <dbReference type="SMART" id="SM01217"/>
    </source>
</evidence>
<dbReference type="Pfam" id="PF01915">
    <property type="entry name" value="Glyco_hydro_3_C"/>
    <property type="match status" value="1"/>
</dbReference>
<proteinExistence type="inferred from homology"/>
<feature type="non-terminal residue" evidence="4">
    <location>
        <position position="1"/>
    </location>
</feature>
<dbReference type="PANTHER" id="PTHR42715:SF10">
    <property type="entry name" value="BETA-GLUCOSIDASE"/>
    <property type="match status" value="1"/>
</dbReference>
<organism evidence="4 5">
    <name type="scientific">Micromonospora azadirachtae</name>
    <dbReference type="NCBI Taxonomy" id="1970735"/>
    <lineage>
        <taxon>Bacteria</taxon>
        <taxon>Bacillati</taxon>
        <taxon>Actinomycetota</taxon>
        <taxon>Actinomycetes</taxon>
        <taxon>Micromonosporales</taxon>
        <taxon>Micromonosporaceae</taxon>
        <taxon>Micromonospora</taxon>
    </lineage>
</organism>
<evidence type="ECO:0000313" key="5">
    <source>
        <dbReference type="Proteomes" id="UP001597053"/>
    </source>
</evidence>
<dbReference type="InterPro" id="IPR002772">
    <property type="entry name" value="Glyco_hydro_3_C"/>
</dbReference>
<dbReference type="Gene3D" id="3.40.50.1700">
    <property type="entry name" value="Glycoside hydrolase family 3 C-terminal domain"/>
    <property type="match status" value="1"/>
</dbReference>
<dbReference type="InterPro" id="IPR036881">
    <property type="entry name" value="Glyco_hydro_3_C_sf"/>
</dbReference>
<keyword evidence="2 4" id="KW-0378">Hydrolase</keyword>
<dbReference type="InterPro" id="IPR026891">
    <property type="entry name" value="Fn3-like"/>
</dbReference>
<dbReference type="SMART" id="SM01217">
    <property type="entry name" value="Fn3_like"/>
    <property type="match status" value="1"/>
</dbReference>
<comment type="caution">
    <text evidence="4">The sequence shown here is derived from an EMBL/GenBank/DDBJ whole genome shotgun (WGS) entry which is preliminary data.</text>
</comment>
<dbReference type="Pfam" id="PF14310">
    <property type="entry name" value="Fn3-like"/>
    <property type="match status" value="1"/>
</dbReference>
<evidence type="ECO:0000256" key="1">
    <source>
        <dbReference type="ARBA" id="ARBA00005336"/>
    </source>
</evidence>
<reference evidence="5" key="1">
    <citation type="journal article" date="2019" name="Int. J. Syst. Evol. Microbiol.">
        <title>The Global Catalogue of Microorganisms (GCM) 10K type strain sequencing project: providing services to taxonomists for standard genome sequencing and annotation.</title>
        <authorList>
            <consortium name="The Broad Institute Genomics Platform"/>
            <consortium name="The Broad Institute Genome Sequencing Center for Infectious Disease"/>
            <person name="Wu L."/>
            <person name="Ma J."/>
        </authorList>
    </citation>
    <scope>NUCLEOTIDE SEQUENCE [LARGE SCALE GENOMIC DNA]</scope>
    <source>
        <strain evidence="5">JCM 32148</strain>
    </source>
</reference>
<dbReference type="Proteomes" id="UP001597053">
    <property type="component" value="Unassembled WGS sequence"/>
</dbReference>
<dbReference type="SUPFAM" id="SSF52279">
    <property type="entry name" value="Beta-D-glucan exohydrolase, C-terminal domain"/>
    <property type="match status" value="1"/>
</dbReference>
<dbReference type="InterPro" id="IPR050288">
    <property type="entry name" value="Cellulose_deg_GH3"/>
</dbReference>
<dbReference type="Gene3D" id="2.60.40.10">
    <property type="entry name" value="Immunoglobulins"/>
    <property type="match status" value="1"/>
</dbReference>
<dbReference type="InterPro" id="IPR013783">
    <property type="entry name" value="Ig-like_fold"/>
</dbReference>
<dbReference type="GO" id="GO:0016787">
    <property type="term" value="F:hydrolase activity"/>
    <property type="evidence" value="ECO:0007669"/>
    <property type="project" value="UniProtKB-KW"/>
</dbReference>